<name>A0ABW0Z7N3_9ACTN</name>
<gene>
    <name evidence="2" type="ORF">ACFP1Z_32125</name>
</gene>
<protein>
    <submittedName>
        <fullName evidence="2">DUF4097 domain-containing protein</fullName>
    </submittedName>
</protein>
<reference evidence="3" key="1">
    <citation type="journal article" date="2019" name="Int. J. Syst. Evol. Microbiol.">
        <title>The Global Catalogue of Microorganisms (GCM) 10K type strain sequencing project: providing services to taxonomists for standard genome sequencing and annotation.</title>
        <authorList>
            <consortium name="The Broad Institute Genomics Platform"/>
            <consortium name="The Broad Institute Genome Sequencing Center for Infectious Disease"/>
            <person name="Wu L."/>
            <person name="Ma J."/>
        </authorList>
    </citation>
    <scope>NUCLEOTIDE SEQUENCE [LARGE SCALE GENOMIC DNA]</scope>
    <source>
        <strain evidence="3">CGMCC 4.7304</strain>
    </source>
</reference>
<keyword evidence="3" id="KW-1185">Reference proteome</keyword>
<evidence type="ECO:0000259" key="1">
    <source>
        <dbReference type="Pfam" id="PF13349"/>
    </source>
</evidence>
<organism evidence="2 3">
    <name type="scientific">Streptomyces gamaensis</name>
    <dbReference type="NCBI Taxonomy" id="1763542"/>
    <lineage>
        <taxon>Bacteria</taxon>
        <taxon>Bacillati</taxon>
        <taxon>Actinomycetota</taxon>
        <taxon>Actinomycetes</taxon>
        <taxon>Kitasatosporales</taxon>
        <taxon>Streptomycetaceae</taxon>
        <taxon>Streptomyces</taxon>
    </lineage>
</organism>
<dbReference type="Pfam" id="PF13349">
    <property type="entry name" value="DUF4097"/>
    <property type="match status" value="1"/>
</dbReference>
<comment type="caution">
    <text evidence="2">The sequence shown here is derived from an EMBL/GenBank/DDBJ whole genome shotgun (WGS) entry which is preliminary data.</text>
</comment>
<dbReference type="Proteomes" id="UP001596083">
    <property type="component" value="Unassembled WGS sequence"/>
</dbReference>
<dbReference type="EMBL" id="JBHSPB010000035">
    <property type="protein sequence ID" value="MFC5724805.1"/>
    <property type="molecule type" value="Genomic_DNA"/>
</dbReference>
<proteinExistence type="predicted"/>
<dbReference type="RefSeq" id="WP_390321302.1">
    <property type="nucleotide sequence ID" value="NZ_JBHSPB010000035.1"/>
</dbReference>
<accession>A0ABW0Z7N3</accession>
<evidence type="ECO:0000313" key="3">
    <source>
        <dbReference type="Proteomes" id="UP001596083"/>
    </source>
</evidence>
<evidence type="ECO:0000313" key="2">
    <source>
        <dbReference type="EMBL" id="MFC5724805.1"/>
    </source>
</evidence>
<sequence>MPVQSHPSSWSLPAPQKIAFEEPVTAVAVRLVGGAVNVVGTDSAPAGLELTLIDGPPLTATLDGGVLTVTYDDLPWSWESLKKMGLPKGLRAKDWHRRAELTLTVPKAAGVDVSVVSASTVVSHVGGATRLRGVSGDSTLLGLTGEVNADTVSGRLEAQALAGDLRFKSVGGGLTLVESTGGAVHADSVSGDFVIGLAPTASAPDLDLTTVSGEIAIRLPRPADAEVDAGTTSGALSCTFDELRVSNQFMAKRVTGRLGAGRGRLKATTVSGSVALLRGPGPDETPDAPVALGKVL</sequence>
<feature type="domain" description="DUF4097" evidence="1">
    <location>
        <begin position="96"/>
        <end position="276"/>
    </location>
</feature>
<dbReference type="InterPro" id="IPR025164">
    <property type="entry name" value="Toastrack_DUF4097"/>
</dbReference>